<dbReference type="EMBL" id="DQWE01000104">
    <property type="protein sequence ID" value="HDI82611.1"/>
    <property type="molecule type" value="Genomic_DNA"/>
</dbReference>
<name>A0A7C0ZC13_UNCW3</name>
<comment type="caution">
    <text evidence="1">The sequence shown here is derived from an EMBL/GenBank/DDBJ whole genome shotgun (WGS) entry which is preliminary data.</text>
</comment>
<dbReference type="Pfam" id="PF14559">
    <property type="entry name" value="TPR_19"/>
    <property type="match status" value="1"/>
</dbReference>
<protein>
    <submittedName>
        <fullName evidence="1">Tetratricopeptide repeat protein</fullName>
    </submittedName>
</protein>
<dbReference type="SUPFAM" id="SSF48452">
    <property type="entry name" value="TPR-like"/>
    <property type="match status" value="1"/>
</dbReference>
<gene>
    <name evidence="1" type="ORF">ENF18_02325</name>
</gene>
<dbReference type="InterPro" id="IPR011990">
    <property type="entry name" value="TPR-like_helical_dom_sf"/>
</dbReference>
<proteinExistence type="predicted"/>
<sequence>REAREKLFKEGLIIIRNNPVRAEKYLKMAYMLDKTNPLFMSYYGLVLVFLNKVKDGVELMEKALQKDNNIIELHLNLAEGLISAGRIKEAKGYLKRASRIDRKNSRLLKLLEKMKRR</sequence>
<dbReference type="AlphaFoldDB" id="A0A7C0ZC13"/>
<organism evidence="1">
    <name type="scientific">candidate division WOR-3 bacterium</name>
    <dbReference type="NCBI Taxonomy" id="2052148"/>
    <lineage>
        <taxon>Bacteria</taxon>
        <taxon>Bacteria division WOR-3</taxon>
    </lineage>
</organism>
<reference evidence="1" key="1">
    <citation type="journal article" date="2020" name="mSystems">
        <title>Genome- and Community-Level Interaction Insights into Carbon Utilization and Element Cycling Functions of Hydrothermarchaeota in Hydrothermal Sediment.</title>
        <authorList>
            <person name="Zhou Z."/>
            <person name="Liu Y."/>
            <person name="Xu W."/>
            <person name="Pan J."/>
            <person name="Luo Z.H."/>
            <person name="Li M."/>
        </authorList>
    </citation>
    <scope>NUCLEOTIDE SEQUENCE [LARGE SCALE GENOMIC DNA]</scope>
    <source>
        <strain evidence="1">HyVt-102</strain>
    </source>
</reference>
<dbReference type="Gene3D" id="1.25.40.10">
    <property type="entry name" value="Tetratricopeptide repeat domain"/>
    <property type="match status" value="1"/>
</dbReference>
<evidence type="ECO:0000313" key="1">
    <source>
        <dbReference type="EMBL" id="HDI82611.1"/>
    </source>
</evidence>
<dbReference type="Proteomes" id="UP000885847">
    <property type="component" value="Unassembled WGS sequence"/>
</dbReference>
<feature type="non-terminal residue" evidence="1">
    <location>
        <position position="1"/>
    </location>
</feature>
<accession>A0A7C0ZC13</accession>